<comment type="subcellular location">
    <subcellularLocation>
        <location evidence="5">Cytoplasm</location>
    </subcellularLocation>
</comment>
<dbReference type="InterPro" id="IPR004143">
    <property type="entry name" value="BPL_LPL_catalytic"/>
</dbReference>
<feature type="binding site" evidence="5">
    <location>
        <begin position="212"/>
        <end position="214"/>
    </location>
    <ligand>
        <name>substrate</name>
    </ligand>
</feature>
<evidence type="ECO:0000256" key="1">
    <source>
        <dbReference type="ARBA" id="ARBA00004821"/>
    </source>
</evidence>
<evidence type="ECO:0000256" key="4">
    <source>
        <dbReference type="ARBA" id="ARBA00024732"/>
    </source>
</evidence>
<dbReference type="Proteomes" id="UP000766595">
    <property type="component" value="Unassembled WGS sequence"/>
</dbReference>
<dbReference type="GO" id="GO:0033819">
    <property type="term" value="F:lipoyl(octanoyl) transferase activity"/>
    <property type="evidence" value="ECO:0007669"/>
    <property type="project" value="UniProtKB-EC"/>
</dbReference>
<comment type="pathway">
    <text evidence="1 5">Protein modification; protein lipoylation via endogenous pathway; protein N(6)-(lipoyl)lysine from octanoyl-[acyl-carrier-protein]: step 1/2.</text>
</comment>
<feature type="site" description="Lowers pKa of active site Cys" evidence="5">
    <location>
        <position position="209"/>
    </location>
</feature>
<dbReference type="NCBIfam" id="NF010921">
    <property type="entry name" value="PRK14341.1"/>
    <property type="match status" value="1"/>
</dbReference>
<dbReference type="EC" id="2.3.1.181" evidence="5"/>
<dbReference type="RefSeq" id="WP_261971686.1">
    <property type="nucleotide sequence ID" value="NZ_JAHHZF010000023.1"/>
</dbReference>
<feature type="region of interest" description="Disordered" evidence="6">
    <location>
        <begin position="1"/>
        <end position="57"/>
    </location>
</feature>
<comment type="catalytic activity">
    <reaction evidence="5">
        <text>octanoyl-[ACP] + L-lysyl-[protein] = N(6)-octanoyl-L-lysyl-[protein] + holo-[ACP] + H(+)</text>
        <dbReference type="Rhea" id="RHEA:17665"/>
        <dbReference type="Rhea" id="RHEA-COMP:9636"/>
        <dbReference type="Rhea" id="RHEA-COMP:9685"/>
        <dbReference type="Rhea" id="RHEA-COMP:9752"/>
        <dbReference type="Rhea" id="RHEA-COMP:9928"/>
        <dbReference type="ChEBI" id="CHEBI:15378"/>
        <dbReference type="ChEBI" id="CHEBI:29969"/>
        <dbReference type="ChEBI" id="CHEBI:64479"/>
        <dbReference type="ChEBI" id="CHEBI:78463"/>
        <dbReference type="ChEBI" id="CHEBI:78809"/>
        <dbReference type="EC" id="2.3.1.181"/>
    </reaction>
</comment>
<dbReference type="PROSITE" id="PS01313">
    <property type="entry name" value="LIPB"/>
    <property type="match status" value="1"/>
</dbReference>
<comment type="miscellaneous">
    <text evidence="5">In the reaction, the free carboxyl group of octanoic acid is attached via an amide linkage to the epsilon-amino group of a specific lysine residue of lipoyl domains of lipoate-dependent enzymes.</text>
</comment>
<dbReference type="PANTHER" id="PTHR10993">
    <property type="entry name" value="OCTANOYLTRANSFERASE"/>
    <property type="match status" value="1"/>
</dbReference>
<gene>
    <name evidence="5 8" type="primary">lipB</name>
    <name evidence="8" type="ORF">KL771_27300</name>
</gene>
<evidence type="ECO:0000313" key="9">
    <source>
        <dbReference type="Proteomes" id="UP000766595"/>
    </source>
</evidence>
<evidence type="ECO:0000313" key="8">
    <source>
        <dbReference type="EMBL" id="MBT9293190.1"/>
    </source>
</evidence>
<dbReference type="EMBL" id="JAHHZF010000023">
    <property type="protein sequence ID" value="MBT9293190.1"/>
    <property type="molecule type" value="Genomic_DNA"/>
</dbReference>
<feature type="domain" description="BPL/LPL catalytic" evidence="7">
    <location>
        <begin position="93"/>
        <end position="281"/>
    </location>
</feature>
<dbReference type="PROSITE" id="PS51733">
    <property type="entry name" value="BPL_LPL_CATALYTIC"/>
    <property type="match status" value="1"/>
</dbReference>
<feature type="binding site" evidence="5">
    <location>
        <begin position="225"/>
        <end position="227"/>
    </location>
    <ligand>
        <name>substrate</name>
    </ligand>
</feature>
<dbReference type="CDD" id="cd16444">
    <property type="entry name" value="LipB"/>
    <property type="match status" value="1"/>
</dbReference>
<keyword evidence="9" id="KW-1185">Reference proteome</keyword>
<evidence type="ECO:0000259" key="7">
    <source>
        <dbReference type="PROSITE" id="PS51733"/>
    </source>
</evidence>
<dbReference type="NCBIfam" id="TIGR00214">
    <property type="entry name" value="lipB"/>
    <property type="match status" value="1"/>
</dbReference>
<evidence type="ECO:0000256" key="6">
    <source>
        <dbReference type="SAM" id="MobiDB-lite"/>
    </source>
</evidence>
<comment type="function">
    <text evidence="4 5">Catalyzes the transfer of endogenously produced octanoic acid from octanoyl-acyl-carrier-protein onto the lipoyl domains of lipoate-dependent enzymes. Lipoyl-ACP can also act as a substrate although octanoyl-ACP is likely to be the physiological substrate.</text>
</comment>
<evidence type="ECO:0000256" key="5">
    <source>
        <dbReference type="HAMAP-Rule" id="MF_00013"/>
    </source>
</evidence>
<evidence type="ECO:0000256" key="3">
    <source>
        <dbReference type="ARBA" id="ARBA00023315"/>
    </source>
</evidence>
<comment type="caution">
    <text evidence="8">The sequence shown here is derived from an EMBL/GenBank/DDBJ whole genome shotgun (WGS) entry which is preliminary data.</text>
</comment>
<reference evidence="8 9" key="1">
    <citation type="submission" date="2021-06" db="EMBL/GenBank/DDBJ databases">
        <authorList>
            <person name="Grouzdev D.S."/>
            <person name="Koziaeva V."/>
        </authorList>
    </citation>
    <scope>NUCLEOTIDE SEQUENCE [LARGE SCALE GENOMIC DNA]</scope>
    <source>
        <strain evidence="8 9">22</strain>
    </source>
</reference>
<dbReference type="InterPro" id="IPR045864">
    <property type="entry name" value="aa-tRNA-synth_II/BPL/LPL"/>
</dbReference>
<dbReference type="AlphaFoldDB" id="A0A947D8Q2"/>
<evidence type="ECO:0000256" key="2">
    <source>
        <dbReference type="ARBA" id="ARBA00022679"/>
    </source>
</evidence>
<name>A0A947D8Q2_9HYPH</name>
<proteinExistence type="inferred from homology"/>
<keyword evidence="2 5" id="KW-0808">Transferase</keyword>
<dbReference type="SUPFAM" id="SSF55681">
    <property type="entry name" value="Class II aaRS and biotin synthetases"/>
    <property type="match status" value="1"/>
</dbReference>
<feature type="compositionally biased region" description="Low complexity" evidence="6">
    <location>
        <begin position="47"/>
        <end position="57"/>
    </location>
</feature>
<dbReference type="InterPro" id="IPR020605">
    <property type="entry name" value="Octanoyltransferase_CS"/>
</dbReference>
<dbReference type="GO" id="GO:0009249">
    <property type="term" value="P:protein lipoylation"/>
    <property type="evidence" value="ECO:0007669"/>
    <property type="project" value="InterPro"/>
</dbReference>
<dbReference type="InterPro" id="IPR000544">
    <property type="entry name" value="Octanoyltransferase"/>
</dbReference>
<keyword evidence="3 5" id="KW-0012">Acyltransferase</keyword>
<accession>A0A947D8Q2</accession>
<organism evidence="8 9">
    <name type="scientific">Prosthecodimorpha staleyi</name>
    <dbReference type="NCBI Taxonomy" id="2840188"/>
    <lineage>
        <taxon>Bacteria</taxon>
        <taxon>Pseudomonadati</taxon>
        <taxon>Pseudomonadota</taxon>
        <taxon>Alphaproteobacteria</taxon>
        <taxon>Hyphomicrobiales</taxon>
        <taxon>Ancalomicrobiaceae</taxon>
        <taxon>Prosthecodimorpha</taxon>
    </lineage>
</organism>
<feature type="binding site" evidence="5">
    <location>
        <begin position="132"/>
        <end position="139"/>
    </location>
    <ligand>
        <name>substrate</name>
    </ligand>
</feature>
<dbReference type="PANTHER" id="PTHR10993:SF7">
    <property type="entry name" value="LIPOYLTRANSFERASE 2, MITOCHONDRIAL-RELATED"/>
    <property type="match status" value="1"/>
</dbReference>
<keyword evidence="5" id="KW-0963">Cytoplasm</keyword>
<feature type="active site" description="Acyl-thioester intermediate" evidence="5">
    <location>
        <position position="243"/>
    </location>
</feature>
<dbReference type="Gene3D" id="3.30.930.10">
    <property type="entry name" value="Bira Bifunctional Protein, Domain 2"/>
    <property type="match status" value="1"/>
</dbReference>
<dbReference type="Pfam" id="PF21948">
    <property type="entry name" value="LplA-B_cat"/>
    <property type="match status" value="1"/>
</dbReference>
<comment type="similarity">
    <text evidence="5">Belongs to the LipB family.</text>
</comment>
<sequence length="285" mass="31026">MVNAEDRSEPVGLGDPGEQAESSGQGRPGEPDRGATRPPGPGRTVARGEGAAAPGLLPAAGARPVEWRVSDRPVAYEAAMAAMEARVEAIAAGAAGELVWLLEHPPLYTAGTSARDADLLAPDRFPVHRTGRGGEFTYHGPGQRVAYVMLDLRRRTPDVRRYVATLEEWVIRVLWRWHLRGLRRDDRVGVWIARPDKPALAPDLPAEDKIAAIGIRIRKWVTYHGIALNVEPDLDHFSGIVPCGIAGYGITSLADLGLPLSMPEVDMVLREEFEPLFGETVWMGE</sequence>
<dbReference type="GO" id="GO:0005737">
    <property type="term" value="C:cytoplasm"/>
    <property type="evidence" value="ECO:0007669"/>
    <property type="project" value="UniProtKB-SubCell"/>
</dbReference>
<dbReference type="HAMAP" id="MF_00013">
    <property type="entry name" value="LipB"/>
    <property type="match status" value="1"/>
</dbReference>
<protein>
    <recommendedName>
        <fullName evidence="5">Octanoyltransferase</fullName>
        <ecNumber evidence="5">2.3.1.181</ecNumber>
    </recommendedName>
    <alternativeName>
        <fullName evidence="5">Lipoate-protein ligase B</fullName>
    </alternativeName>
    <alternativeName>
        <fullName evidence="5">Lipoyl/octanoyl transferase</fullName>
    </alternativeName>
    <alternativeName>
        <fullName evidence="5">Octanoyl-[acyl-carrier-protein]-protein N-octanoyltransferase</fullName>
    </alternativeName>
</protein>